<dbReference type="InterPro" id="IPR014756">
    <property type="entry name" value="Ig_E-set"/>
</dbReference>
<dbReference type="Pfam" id="PF08770">
    <property type="entry name" value="SoxZ"/>
    <property type="match status" value="1"/>
</dbReference>
<accession>A0A1D8IR83</accession>
<dbReference type="InterPro" id="IPR013783">
    <property type="entry name" value="Ig-like_fold"/>
</dbReference>
<feature type="domain" description="Sulphur oxidation protein SoxZ" evidence="1">
    <location>
        <begin position="9"/>
        <end position="102"/>
    </location>
</feature>
<dbReference type="SUPFAM" id="SSF81296">
    <property type="entry name" value="E set domains"/>
    <property type="match status" value="1"/>
</dbReference>
<dbReference type="InterPro" id="IPR014880">
    <property type="entry name" value="SoxZ_dom"/>
</dbReference>
<protein>
    <submittedName>
        <fullName evidence="2">Thiosulfate oxidation carrier complex protein SoxZ</fullName>
    </submittedName>
</protein>
<evidence type="ECO:0000313" key="3">
    <source>
        <dbReference type="Proteomes" id="UP000095401"/>
    </source>
</evidence>
<evidence type="ECO:0000313" key="2">
    <source>
        <dbReference type="EMBL" id="AOU98893.1"/>
    </source>
</evidence>
<dbReference type="KEGG" id="aprs:BI364_13845"/>
<gene>
    <name evidence="2" type="ORF">BI364_13845</name>
</gene>
<keyword evidence="3" id="KW-1185">Reference proteome</keyword>
<dbReference type="NCBIfam" id="TIGR04490">
    <property type="entry name" value="SoxZ_true"/>
    <property type="match status" value="1"/>
</dbReference>
<evidence type="ECO:0000259" key="1">
    <source>
        <dbReference type="Pfam" id="PF08770"/>
    </source>
</evidence>
<organism evidence="2 3">
    <name type="scientific">Acidihalobacter yilgarnensis</name>
    <dbReference type="NCBI Taxonomy" id="2819280"/>
    <lineage>
        <taxon>Bacteria</taxon>
        <taxon>Pseudomonadati</taxon>
        <taxon>Pseudomonadota</taxon>
        <taxon>Gammaproteobacteria</taxon>
        <taxon>Chromatiales</taxon>
        <taxon>Ectothiorhodospiraceae</taxon>
        <taxon>Acidihalobacter</taxon>
    </lineage>
</organism>
<reference evidence="3" key="1">
    <citation type="submission" date="2016-09" db="EMBL/GenBank/DDBJ databases">
        <title>Acidihalobacter prosperus F5.</title>
        <authorList>
            <person name="Khaleque H.N."/>
            <person name="Ramsay J.P."/>
            <person name="Kaksonen A.H."/>
            <person name="Boxall N.J."/>
            <person name="Watkin E.L.J."/>
        </authorList>
    </citation>
    <scope>NUCLEOTIDE SEQUENCE [LARGE SCALE GENOMIC DNA]</scope>
    <source>
        <strain evidence="3">F5</strain>
    </source>
</reference>
<dbReference type="RefSeq" id="WP_070079248.1">
    <property type="nucleotide sequence ID" value="NZ_CP017415.1"/>
</dbReference>
<dbReference type="InterPro" id="IPR030995">
    <property type="entry name" value="SoxZ"/>
</dbReference>
<dbReference type="EMBL" id="CP017415">
    <property type="protein sequence ID" value="AOU98893.1"/>
    <property type="molecule type" value="Genomic_DNA"/>
</dbReference>
<proteinExistence type="predicted"/>
<dbReference type="Proteomes" id="UP000095401">
    <property type="component" value="Chromosome"/>
</dbReference>
<sequence>MPSNTIRIRASISGGVTDVKSLINHPMTTGLQKDKKTGKIIPAHFIEQVTAELDGKQVFVANWSIGISTNPFLSFKVEGGKSGQSLKLSWVDNKGESDSTTTKLS</sequence>
<dbReference type="AlphaFoldDB" id="A0A1D8IR83"/>
<name>A0A1D8IR83_9GAMM</name>
<dbReference type="Gene3D" id="2.60.40.10">
    <property type="entry name" value="Immunoglobulins"/>
    <property type="match status" value="1"/>
</dbReference>